<sequence length="57" mass="6748">MKKIHIIFSLLFVVIAFFYHLLGLMKMAPLYLTSPLLFFSIFITILILNHKKTFRGF</sequence>
<protein>
    <submittedName>
        <fullName evidence="2">Uncharacterized protein</fullName>
    </submittedName>
</protein>
<dbReference type="Proteomes" id="UP001225646">
    <property type="component" value="Unassembled WGS sequence"/>
</dbReference>
<feature type="transmembrane region" description="Helical" evidence="1">
    <location>
        <begin position="30"/>
        <end position="48"/>
    </location>
</feature>
<gene>
    <name evidence="2" type="ORF">J2S06_001524</name>
</gene>
<evidence type="ECO:0000313" key="3">
    <source>
        <dbReference type="Proteomes" id="UP001225646"/>
    </source>
</evidence>
<dbReference type="EMBL" id="JAUSTR010000004">
    <property type="protein sequence ID" value="MDQ0162447.1"/>
    <property type="molecule type" value="Genomic_DNA"/>
</dbReference>
<organism evidence="2 3">
    <name type="scientific">Aeribacillus alveayuensis</name>
    <dbReference type="NCBI Taxonomy" id="279215"/>
    <lineage>
        <taxon>Bacteria</taxon>
        <taxon>Bacillati</taxon>
        <taxon>Bacillota</taxon>
        <taxon>Bacilli</taxon>
        <taxon>Bacillales</taxon>
        <taxon>Bacillaceae</taxon>
        <taxon>Aeribacillus</taxon>
    </lineage>
</organism>
<feature type="transmembrane region" description="Helical" evidence="1">
    <location>
        <begin position="7"/>
        <end position="24"/>
    </location>
</feature>
<dbReference type="RefSeq" id="WP_200894674.1">
    <property type="nucleotide sequence ID" value="NZ_JAUSTR010000004.1"/>
</dbReference>
<keyword evidence="1" id="KW-1133">Transmembrane helix</keyword>
<reference evidence="2 3" key="1">
    <citation type="submission" date="2023-07" db="EMBL/GenBank/DDBJ databases">
        <title>Genomic Encyclopedia of Type Strains, Phase IV (KMG-IV): sequencing the most valuable type-strain genomes for metagenomic binning, comparative biology and taxonomic classification.</title>
        <authorList>
            <person name="Goeker M."/>
        </authorList>
    </citation>
    <scope>NUCLEOTIDE SEQUENCE [LARGE SCALE GENOMIC DNA]</scope>
    <source>
        <strain evidence="2 3">DSM 19092</strain>
    </source>
</reference>
<name>A0ABT9VN81_9BACI</name>
<keyword evidence="1" id="KW-0472">Membrane</keyword>
<keyword evidence="1" id="KW-0812">Transmembrane</keyword>
<accession>A0ABT9VN81</accession>
<comment type="caution">
    <text evidence="2">The sequence shown here is derived from an EMBL/GenBank/DDBJ whole genome shotgun (WGS) entry which is preliminary data.</text>
</comment>
<evidence type="ECO:0000313" key="2">
    <source>
        <dbReference type="EMBL" id="MDQ0162447.1"/>
    </source>
</evidence>
<evidence type="ECO:0000256" key="1">
    <source>
        <dbReference type="SAM" id="Phobius"/>
    </source>
</evidence>
<proteinExistence type="predicted"/>
<keyword evidence="3" id="KW-1185">Reference proteome</keyword>